<evidence type="ECO:0000259" key="5">
    <source>
        <dbReference type="Pfam" id="PF01301"/>
    </source>
</evidence>
<keyword evidence="9" id="KW-1185">Reference proteome</keyword>
<dbReference type="Pfam" id="PF21317">
    <property type="entry name" value="BetaGal_ABD_1"/>
    <property type="match status" value="1"/>
</dbReference>
<dbReference type="InterPro" id="IPR001944">
    <property type="entry name" value="Glycoside_Hdrlase_35"/>
</dbReference>
<feature type="active site" description="Nucleophile" evidence="4">
    <location>
        <position position="235"/>
    </location>
</feature>
<dbReference type="Gene3D" id="3.20.20.80">
    <property type="entry name" value="Glycosidases"/>
    <property type="match status" value="1"/>
</dbReference>
<feature type="domain" description="Beta-galactosidase 1-like first all-beta" evidence="6">
    <location>
        <begin position="370"/>
        <end position="481"/>
    </location>
</feature>
<evidence type="ECO:0000256" key="3">
    <source>
        <dbReference type="ARBA" id="ARBA00023295"/>
    </source>
</evidence>
<evidence type="ECO:0000256" key="2">
    <source>
        <dbReference type="ARBA" id="ARBA00022801"/>
    </source>
</evidence>
<keyword evidence="3 8" id="KW-0326">Glycosidase</keyword>
<dbReference type="FunFam" id="3.20.20.80:FF:000115">
    <property type="entry name" value="Beta-galactosidase"/>
    <property type="match status" value="1"/>
</dbReference>
<dbReference type="GO" id="GO:0004565">
    <property type="term" value="F:beta-galactosidase activity"/>
    <property type="evidence" value="ECO:0007669"/>
    <property type="project" value="UniProtKB-EC"/>
</dbReference>
<dbReference type="InterPro" id="IPR048913">
    <property type="entry name" value="BetaGal_gal-bd"/>
</dbReference>
<dbReference type="PIRSF" id="PIRSF006336">
    <property type="entry name" value="B-gal"/>
    <property type="match status" value="1"/>
</dbReference>
<evidence type="ECO:0000313" key="9">
    <source>
        <dbReference type="Proteomes" id="UP000254807"/>
    </source>
</evidence>
<dbReference type="Gene3D" id="2.60.120.260">
    <property type="entry name" value="Galactose-binding domain-like"/>
    <property type="match status" value="2"/>
</dbReference>
<dbReference type="Proteomes" id="UP000254807">
    <property type="component" value="Unassembled WGS sequence"/>
</dbReference>
<gene>
    <name evidence="8" type="primary">bgaL2_1</name>
    <name evidence="8" type="ORF">NCTC12360_00294</name>
</gene>
<dbReference type="PANTHER" id="PTHR23421">
    <property type="entry name" value="BETA-GALACTOSIDASE RELATED"/>
    <property type="match status" value="1"/>
</dbReference>
<name>A0A376H0F8_ENTGA</name>
<dbReference type="InterPro" id="IPR017853">
    <property type="entry name" value="GH"/>
</dbReference>
<dbReference type="SUPFAM" id="SSF51445">
    <property type="entry name" value="(Trans)glycosidases"/>
    <property type="match status" value="1"/>
</dbReference>
<dbReference type="EMBL" id="UFYW01000001">
    <property type="protein sequence ID" value="STD81878.1"/>
    <property type="molecule type" value="Genomic_DNA"/>
</dbReference>
<proteinExistence type="inferred from homology"/>
<keyword evidence="2 8" id="KW-0378">Hydrolase</keyword>
<accession>A0A376H0F8</accession>
<evidence type="ECO:0000256" key="4">
    <source>
        <dbReference type="PIRSR" id="PIRSR006336-1"/>
    </source>
</evidence>
<dbReference type="RefSeq" id="WP_060813411.1">
    <property type="nucleotide sequence ID" value="NZ_JBHULA010000008.1"/>
</dbReference>
<dbReference type="OrthoDB" id="9813184at2"/>
<organism evidence="8 9">
    <name type="scientific">Enterococcus gallinarum</name>
    <dbReference type="NCBI Taxonomy" id="1353"/>
    <lineage>
        <taxon>Bacteria</taxon>
        <taxon>Bacillati</taxon>
        <taxon>Bacillota</taxon>
        <taxon>Bacilli</taxon>
        <taxon>Lactobacillales</taxon>
        <taxon>Enterococcaceae</taxon>
        <taxon>Enterococcus</taxon>
    </lineage>
</organism>
<dbReference type="InterPro" id="IPR048912">
    <property type="entry name" value="BetaGal1-like_ABD1"/>
</dbReference>
<evidence type="ECO:0000313" key="8">
    <source>
        <dbReference type="EMBL" id="STD81878.1"/>
    </source>
</evidence>
<reference evidence="8 9" key="1">
    <citation type="submission" date="2018-06" db="EMBL/GenBank/DDBJ databases">
        <authorList>
            <consortium name="Pathogen Informatics"/>
            <person name="Doyle S."/>
        </authorList>
    </citation>
    <scope>NUCLEOTIDE SEQUENCE [LARGE SCALE GENOMIC DNA]</scope>
    <source>
        <strain evidence="8 9">NCTC12360</strain>
    </source>
</reference>
<feature type="domain" description="Glycoside hydrolase 35 catalytic" evidence="5">
    <location>
        <begin position="10"/>
        <end position="325"/>
    </location>
</feature>
<feature type="active site" description="Proton donor" evidence="4">
    <location>
        <position position="157"/>
    </location>
</feature>
<dbReference type="InterPro" id="IPR031330">
    <property type="entry name" value="Gly_Hdrlase_35_cat"/>
</dbReference>
<dbReference type="GO" id="GO:0005975">
    <property type="term" value="P:carbohydrate metabolic process"/>
    <property type="evidence" value="ECO:0007669"/>
    <property type="project" value="InterPro"/>
</dbReference>
<dbReference type="AlphaFoldDB" id="A0A376H0F8"/>
<dbReference type="PRINTS" id="PR00742">
    <property type="entry name" value="GLHYDRLASE35"/>
</dbReference>
<protein>
    <submittedName>
        <fullName evidence="8">Beta-galactosidase</fullName>
        <ecNumber evidence="8">3.2.1.23</ecNumber>
    </submittedName>
</protein>
<dbReference type="SUPFAM" id="SSF49785">
    <property type="entry name" value="Galactose-binding domain-like"/>
    <property type="match status" value="1"/>
</dbReference>
<dbReference type="Pfam" id="PF21467">
    <property type="entry name" value="BetaGal_gal-bd"/>
    <property type="match status" value="1"/>
</dbReference>
<evidence type="ECO:0000259" key="7">
    <source>
        <dbReference type="Pfam" id="PF21467"/>
    </source>
</evidence>
<dbReference type="InterPro" id="IPR008979">
    <property type="entry name" value="Galactose-bd-like_sf"/>
</dbReference>
<feature type="domain" description="Beta-galactosidase galactose-binding" evidence="7">
    <location>
        <begin position="500"/>
        <end position="558"/>
    </location>
</feature>
<evidence type="ECO:0000259" key="6">
    <source>
        <dbReference type="Pfam" id="PF21317"/>
    </source>
</evidence>
<dbReference type="InterPro" id="IPR026283">
    <property type="entry name" value="B-gal_1-like"/>
</dbReference>
<comment type="similarity">
    <text evidence="1">Belongs to the glycosyl hydrolase 35 family.</text>
</comment>
<dbReference type="Pfam" id="PF01301">
    <property type="entry name" value="Glyco_hydro_35"/>
    <property type="match status" value="1"/>
</dbReference>
<dbReference type="EC" id="3.2.1.23" evidence="8"/>
<evidence type="ECO:0000256" key="1">
    <source>
        <dbReference type="ARBA" id="ARBA00009809"/>
    </source>
</evidence>
<sequence>MTAFAIKDEFYLNDQPMKIISGSIHYFRVVPAYWRDRLEKLRLMGCNTVETYVPWNMHEPQEGKFDFSDNLDLRRFIQIAQEVGLYVILRPAPYICAEWEFGGLPYWLLKDPFMKIRFDYPPFMEKIARYFTQLFSQVSDLQITQEGPILMMQVENEYGSYGNDKSYLRKSAELMRHNGIDVPLFTSDGPWLDMLENGSIKDIALPTINCGSDIKENFRKLQEFHGKKQPLMVMEFWIGWFDAWGDDKHHTTSVTDAANELRDCLEAGSVNIYMFHGGTNFGFMNGANYYEKLSPDVTSYDYDALLTEWGDVTPKYEAFQQVIGEMTEIPSFPLTTKITKRSYGSWNVSQRVSLFETLASISQPVKNNYPLTMELLDQATGYVYYRSQIGKSRVIEDYRLIHCQDRAHTFINNQLQFIQYDQEIGQKKTLTLTEESNELGILVENMGRVNYSVQMNHQYKGIKDGVIVNGAFQSEWEIYSLPMDNLDQVDFSGHWQRGQPSFSKVSFQVDECADTFVELPGWGKGFVVINGHNIGRFWEKGPQRRLYIPAPYLREGNNEAVIFESDGRVSDMIVFHDQPDLGPN</sequence>